<keyword evidence="3" id="KW-1185">Reference proteome</keyword>
<dbReference type="Proteomes" id="UP000276133">
    <property type="component" value="Unassembled WGS sequence"/>
</dbReference>
<keyword evidence="1" id="KW-1133">Transmembrane helix</keyword>
<keyword evidence="1" id="KW-0812">Transmembrane</keyword>
<name>A0A3M7T3P6_BRAPC</name>
<dbReference type="AlphaFoldDB" id="A0A3M7T3P6"/>
<feature type="transmembrane region" description="Helical" evidence="1">
    <location>
        <begin position="31"/>
        <end position="49"/>
    </location>
</feature>
<accession>A0A3M7T3P6</accession>
<evidence type="ECO:0000256" key="1">
    <source>
        <dbReference type="SAM" id="Phobius"/>
    </source>
</evidence>
<reference evidence="2 3" key="1">
    <citation type="journal article" date="2018" name="Sci. Rep.">
        <title>Genomic signatures of local adaptation to the degree of environmental predictability in rotifers.</title>
        <authorList>
            <person name="Franch-Gras L."/>
            <person name="Hahn C."/>
            <person name="Garcia-Roger E.M."/>
            <person name="Carmona M.J."/>
            <person name="Serra M."/>
            <person name="Gomez A."/>
        </authorList>
    </citation>
    <scope>NUCLEOTIDE SEQUENCE [LARGE SCALE GENOMIC DNA]</scope>
    <source>
        <strain evidence="2">HYR1</strain>
    </source>
</reference>
<proteinExistence type="predicted"/>
<dbReference type="EMBL" id="REGN01000333">
    <property type="protein sequence ID" value="RNA42666.1"/>
    <property type="molecule type" value="Genomic_DNA"/>
</dbReference>
<protein>
    <submittedName>
        <fullName evidence="2">Uncharacterized protein</fullName>
    </submittedName>
</protein>
<organism evidence="2 3">
    <name type="scientific">Brachionus plicatilis</name>
    <name type="common">Marine rotifer</name>
    <name type="synonym">Brachionus muelleri</name>
    <dbReference type="NCBI Taxonomy" id="10195"/>
    <lineage>
        <taxon>Eukaryota</taxon>
        <taxon>Metazoa</taxon>
        <taxon>Spiralia</taxon>
        <taxon>Gnathifera</taxon>
        <taxon>Rotifera</taxon>
        <taxon>Eurotatoria</taxon>
        <taxon>Monogononta</taxon>
        <taxon>Pseudotrocha</taxon>
        <taxon>Ploima</taxon>
        <taxon>Brachionidae</taxon>
        <taxon>Brachionus</taxon>
    </lineage>
</organism>
<sequence>MNENKKILLNKIFYINLHTTSFMKWVKNTPIKKILGFFFLTHLGIFKLVGSKMTQSWLYEDVGNIQADF</sequence>
<gene>
    <name evidence="2" type="ORF">BpHYR1_026238</name>
</gene>
<keyword evidence="1" id="KW-0472">Membrane</keyword>
<evidence type="ECO:0000313" key="3">
    <source>
        <dbReference type="Proteomes" id="UP000276133"/>
    </source>
</evidence>
<comment type="caution">
    <text evidence="2">The sequence shown here is derived from an EMBL/GenBank/DDBJ whole genome shotgun (WGS) entry which is preliminary data.</text>
</comment>
<evidence type="ECO:0000313" key="2">
    <source>
        <dbReference type="EMBL" id="RNA42666.1"/>
    </source>
</evidence>